<protein>
    <submittedName>
        <fullName evidence="1">DEAD/DEAH box helicase</fullName>
    </submittedName>
</protein>
<reference evidence="1 2" key="1">
    <citation type="submission" date="2020-02" db="EMBL/GenBank/DDBJ databases">
        <title>Pelistega sp. NLN82 were isolated from wild rodents of the Hainan Island.</title>
        <authorList>
            <person name="Niu N."/>
            <person name="Zhou J."/>
        </authorList>
    </citation>
    <scope>NUCLEOTIDE SEQUENCE [LARGE SCALE GENOMIC DNA]</scope>
    <source>
        <strain evidence="1 2">NLN82</strain>
    </source>
</reference>
<organism evidence="1 2">
    <name type="scientific">Pelistega ratti</name>
    <dbReference type="NCBI Taxonomy" id="2652177"/>
    <lineage>
        <taxon>Bacteria</taxon>
        <taxon>Pseudomonadati</taxon>
        <taxon>Pseudomonadota</taxon>
        <taxon>Betaproteobacteria</taxon>
        <taxon>Burkholderiales</taxon>
        <taxon>Alcaligenaceae</taxon>
        <taxon>Pelistega</taxon>
    </lineage>
</organism>
<keyword evidence="1" id="KW-0347">Helicase</keyword>
<evidence type="ECO:0000313" key="1">
    <source>
        <dbReference type="EMBL" id="NEN75794.1"/>
    </source>
</evidence>
<keyword evidence="2" id="KW-1185">Reference proteome</keyword>
<dbReference type="RefSeq" id="WP_163764384.1">
    <property type="nucleotide sequence ID" value="NZ_JAAGYR010000009.1"/>
</dbReference>
<name>A0A6L9Y7L7_9BURK</name>
<dbReference type="Proteomes" id="UP000477651">
    <property type="component" value="Unassembled WGS sequence"/>
</dbReference>
<dbReference type="AlphaFoldDB" id="A0A6L9Y7L7"/>
<evidence type="ECO:0000313" key="2">
    <source>
        <dbReference type="Proteomes" id="UP000477651"/>
    </source>
</evidence>
<proteinExistence type="predicted"/>
<keyword evidence="1" id="KW-0547">Nucleotide-binding</keyword>
<dbReference type="GO" id="GO:0004386">
    <property type="term" value="F:helicase activity"/>
    <property type="evidence" value="ECO:0007669"/>
    <property type="project" value="UniProtKB-KW"/>
</dbReference>
<comment type="caution">
    <text evidence="1">The sequence shown here is derived from an EMBL/GenBank/DDBJ whole genome shotgun (WGS) entry which is preliminary data.</text>
</comment>
<dbReference type="EMBL" id="JAAGYR010000009">
    <property type="protein sequence ID" value="NEN75794.1"/>
    <property type="molecule type" value="Genomic_DNA"/>
</dbReference>
<gene>
    <name evidence="1" type="ORF">F9B74_05575</name>
</gene>
<sequence length="48" mass="5585">MGKCGRFRCRFGRIGKTVDEVDRLFTDFVEQIVKERIISMCVNDIQSS</sequence>
<accession>A0A6L9Y7L7</accession>
<keyword evidence="1" id="KW-0067">ATP-binding</keyword>
<keyword evidence="1" id="KW-0378">Hydrolase</keyword>